<sequence>MKSPKKALIVTVSAIATLGLLAGCSNGAKPGDGGSEGGQVELSVVSLIPGTEQAAFDAFNEQVKQFEAANKDIKIKPVEYEWKADTFPALLAGGTLPIVYTIPFTDGQTLIENGQLADITEEVKALPFYDKFNQNVFQAGTDDKGHIFAVPREAYGNGLQYNRDLFKQAGLDPDKPPTTWDEVRAAAKTISEKTGQAGYMQMTQGATGGWQTTVATYAHGGRMQTIDGDKVTATLDNPATKKSLEFLKELRWEDNSMGSNFLYDWGTINKAFASGQIGMFTGGSDLYTALIRENQMDPSHYGITTLPLEGSNAAVLGGGTLSVVNGKATEEQKKAAIKWINFYYLQKYLDKDAAVTDAKTLAAANQAVGTPALPIFDKATLDQSREWIKEYINVPQEAVAPFTSRIFDQPLEIEPTKSTQDIYGILSPVVQAVLTDKNADIDALLKQANSDAQAILNQK</sequence>
<dbReference type="InterPro" id="IPR006059">
    <property type="entry name" value="SBP"/>
</dbReference>
<dbReference type="Pfam" id="PF01547">
    <property type="entry name" value="SBP_bac_1"/>
    <property type="match status" value="1"/>
</dbReference>
<evidence type="ECO:0000313" key="2">
    <source>
        <dbReference type="EMBL" id="RLP76444.1"/>
    </source>
</evidence>
<proteinExistence type="predicted"/>
<feature type="signal peptide" evidence="1">
    <location>
        <begin position="1"/>
        <end position="22"/>
    </location>
</feature>
<name>A0A3L7A8Q7_9MICO</name>
<dbReference type="Proteomes" id="UP000272503">
    <property type="component" value="Unassembled WGS sequence"/>
</dbReference>
<gene>
    <name evidence="2" type="ORF">D9V32_06175</name>
</gene>
<organism evidence="2 3">
    <name type="scientific">Mycetocola tolaasinivorans</name>
    <dbReference type="NCBI Taxonomy" id="76635"/>
    <lineage>
        <taxon>Bacteria</taxon>
        <taxon>Bacillati</taxon>
        <taxon>Actinomycetota</taxon>
        <taxon>Actinomycetes</taxon>
        <taxon>Micrococcales</taxon>
        <taxon>Microbacteriaceae</taxon>
        <taxon>Mycetocola</taxon>
    </lineage>
</organism>
<dbReference type="RefSeq" id="WP_121648024.1">
    <property type="nucleotide sequence ID" value="NZ_RCUX01000004.1"/>
</dbReference>
<dbReference type="EMBL" id="RCUX01000004">
    <property type="protein sequence ID" value="RLP76444.1"/>
    <property type="molecule type" value="Genomic_DNA"/>
</dbReference>
<dbReference type="PANTHER" id="PTHR43649:SF16">
    <property type="entry name" value="SUGAR-BINDING LIPOPROTEIN"/>
    <property type="match status" value="1"/>
</dbReference>
<feature type="chain" id="PRO_5039563610" evidence="1">
    <location>
        <begin position="23"/>
        <end position="459"/>
    </location>
</feature>
<protein>
    <submittedName>
        <fullName evidence="2">Extracellular solute-binding protein</fullName>
    </submittedName>
</protein>
<dbReference type="Gene3D" id="3.40.190.10">
    <property type="entry name" value="Periplasmic binding protein-like II"/>
    <property type="match status" value="1"/>
</dbReference>
<evidence type="ECO:0000256" key="1">
    <source>
        <dbReference type="SAM" id="SignalP"/>
    </source>
</evidence>
<dbReference type="OrthoDB" id="2644341at2"/>
<keyword evidence="1" id="KW-0732">Signal</keyword>
<dbReference type="InterPro" id="IPR050490">
    <property type="entry name" value="Bact_solute-bd_prot1"/>
</dbReference>
<comment type="caution">
    <text evidence="2">The sequence shown here is derived from an EMBL/GenBank/DDBJ whole genome shotgun (WGS) entry which is preliminary data.</text>
</comment>
<dbReference type="SUPFAM" id="SSF53850">
    <property type="entry name" value="Periplasmic binding protein-like II"/>
    <property type="match status" value="1"/>
</dbReference>
<dbReference type="PROSITE" id="PS51257">
    <property type="entry name" value="PROKAR_LIPOPROTEIN"/>
    <property type="match status" value="1"/>
</dbReference>
<dbReference type="AlphaFoldDB" id="A0A3L7A8Q7"/>
<dbReference type="PANTHER" id="PTHR43649">
    <property type="entry name" value="ARABINOSE-BINDING PROTEIN-RELATED"/>
    <property type="match status" value="1"/>
</dbReference>
<evidence type="ECO:0000313" key="3">
    <source>
        <dbReference type="Proteomes" id="UP000272503"/>
    </source>
</evidence>
<keyword evidence="3" id="KW-1185">Reference proteome</keyword>
<reference evidence="2 3" key="1">
    <citation type="submission" date="2018-10" db="EMBL/GenBank/DDBJ databases">
        <authorList>
            <person name="Li J."/>
        </authorList>
    </citation>
    <scope>NUCLEOTIDE SEQUENCE [LARGE SCALE GENOMIC DNA]</scope>
    <source>
        <strain evidence="2 3">IF 016277</strain>
    </source>
</reference>
<accession>A0A3L7A8Q7</accession>